<comment type="subcellular location">
    <subcellularLocation>
        <location evidence="1">Mitochondrion inner membrane</location>
        <topology evidence="1">Single-pass membrane protein</topology>
    </subcellularLocation>
</comment>
<name>A0AAN6YGU9_9PEZI</name>
<keyword evidence="2 9" id="KW-0812">Transmembrane</keyword>
<evidence type="ECO:0000313" key="11">
    <source>
        <dbReference type="EMBL" id="KAK4218426.1"/>
    </source>
</evidence>
<evidence type="ECO:0000256" key="5">
    <source>
        <dbReference type="ARBA" id="ARBA00023128"/>
    </source>
</evidence>
<sequence>MNSRTPASALRATMRIHASTNSISPALVHLTGCRSVQQSAGAPRRQFPLALSLGSSVQRRCASQAAAEKYEPPEQHHQQLPSENHPNLSPQDANPPASTRPPPIVLPVRKPDTSTFQHYFAIGKVYLTFYKTGVKNIYHNTRLIYPSRTTDKSLIPRPDTRSHLLLRDRWAHDIRRLPLFVLLLIVCGEFTPLIVVAIPSIVPYTCRLPQHVDKLRKKMQERRAHSLTNHHCAALSAPPGPQPPLPVAHLARSLGIVSSFWDKIGFVPGLLARPRLEKRLRFLVRDSALLLEAGGVDALEDEEVKLACSDRGIDVLDRSDEELRDVLSRWLRLVMSHRGGQDESVERTVFLLTRPEADWPREI</sequence>
<evidence type="ECO:0000256" key="9">
    <source>
        <dbReference type="SAM" id="Phobius"/>
    </source>
</evidence>
<dbReference type="Pfam" id="PF07766">
    <property type="entry name" value="LETM1_RBD"/>
    <property type="match status" value="1"/>
</dbReference>
<evidence type="ECO:0000256" key="1">
    <source>
        <dbReference type="ARBA" id="ARBA00004434"/>
    </source>
</evidence>
<evidence type="ECO:0000256" key="6">
    <source>
        <dbReference type="ARBA" id="ARBA00023136"/>
    </source>
</evidence>
<dbReference type="GO" id="GO:0043022">
    <property type="term" value="F:ribosome binding"/>
    <property type="evidence" value="ECO:0007669"/>
    <property type="project" value="InterPro"/>
</dbReference>
<feature type="transmembrane region" description="Helical" evidence="9">
    <location>
        <begin position="177"/>
        <end position="202"/>
    </location>
</feature>
<comment type="caution">
    <text evidence="11">The sequence shown here is derived from an EMBL/GenBank/DDBJ whole genome shotgun (WGS) entry which is preliminary data.</text>
</comment>
<evidence type="ECO:0000259" key="10">
    <source>
        <dbReference type="PROSITE" id="PS51758"/>
    </source>
</evidence>
<evidence type="ECO:0000313" key="12">
    <source>
        <dbReference type="Proteomes" id="UP001301769"/>
    </source>
</evidence>
<dbReference type="PANTHER" id="PTHR14009">
    <property type="entry name" value="LEUCINE ZIPPER-EF-HAND CONTAINING TRANSMEMBRANE PROTEIN"/>
    <property type="match status" value="1"/>
</dbReference>
<proteinExistence type="predicted"/>
<evidence type="ECO:0000256" key="2">
    <source>
        <dbReference type="ARBA" id="ARBA00022692"/>
    </source>
</evidence>
<gene>
    <name evidence="11" type="ORF">QBC37DRAFT_412481</name>
</gene>
<dbReference type="GO" id="GO:0005743">
    <property type="term" value="C:mitochondrial inner membrane"/>
    <property type="evidence" value="ECO:0007669"/>
    <property type="project" value="UniProtKB-SubCell"/>
</dbReference>
<reference evidence="11" key="1">
    <citation type="journal article" date="2023" name="Mol. Phylogenet. Evol.">
        <title>Genome-scale phylogeny and comparative genomics of the fungal order Sordariales.</title>
        <authorList>
            <person name="Hensen N."/>
            <person name="Bonometti L."/>
            <person name="Westerberg I."/>
            <person name="Brannstrom I.O."/>
            <person name="Guillou S."/>
            <person name="Cros-Aarteil S."/>
            <person name="Calhoun S."/>
            <person name="Haridas S."/>
            <person name="Kuo A."/>
            <person name="Mondo S."/>
            <person name="Pangilinan J."/>
            <person name="Riley R."/>
            <person name="LaButti K."/>
            <person name="Andreopoulos B."/>
            <person name="Lipzen A."/>
            <person name="Chen C."/>
            <person name="Yan M."/>
            <person name="Daum C."/>
            <person name="Ng V."/>
            <person name="Clum A."/>
            <person name="Steindorff A."/>
            <person name="Ohm R.A."/>
            <person name="Martin F."/>
            <person name="Silar P."/>
            <person name="Natvig D.O."/>
            <person name="Lalanne C."/>
            <person name="Gautier V."/>
            <person name="Ament-Velasquez S.L."/>
            <person name="Kruys A."/>
            <person name="Hutchinson M.I."/>
            <person name="Powell A.J."/>
            <person name="Barry K."/>
            <person name="Miller A.N."/>
            <person name="Grigoriev I.V."/>
            <person name="Debuchy R."/>
            <person name="Gladieux P."/>
            <person name="Hiltunen Thoren M."/>
            <person name="Johannesson H."/>
        </authorList>
    </citation>
    <scope>NUCLEOTIDE SEQUENCE</scope>
    <source>
        <strain evidence="11">PSN293</strain>
    </source>
</reference>
<dbReference type="EMBL" id="MU858053">
    <property type="protein sequence ID" value="KAK4218426.1"/>
    <property type="molecule type" value="Genomic_DNA"/>
</dbReference>
<keyword evidence="3" id="KW-0999">Mitochondrion inner membrane</keyword>
<keyword evidence="6 9" id="KW-0472">Membrane</keyword>
<feature type="compositionally biased region" description="Basic and acidic residues" evidence="8">
    <location>
        <begin position="68"/>
        <end position="77"/>
    </location>
</feature>
<feature type="region of interest" description="Disordered" evidence="8">
    <location>
        <begin position="62"/>
        <end position="108"/>
    </location>
</feature>
<keyword evidence="4 9" id="KW-1133">Transmembrane helix</keyword>
<dbReference type="PANTHER" id="PTHR14009:SF6">
    <property type="entry name" value="LETM1 RBD DOMAIN-CONTAINING PROTEIN"/>
    <property type="match status" value="1"/>
</dbReference>
<reference evidence="11" key="2">
    <citation type="submission" date="2023-05" db="EMBL/GenBank/DDBJ databases">
        <authorList>
            <consortium name="Lawrence Berkeley National Laboratory"/>
            <person name="Steindorff A."/>
            <person name="Hensen N."/>
            <person name="Bonometti L."/>
            <person name="Westerberg I."/>
            <person name="Brannstrom I.O."/>
            <person name="Guillou S."/>
            <person name="Cros-Aarteil S."/>
            <person name="Calhoun S."/>
            <person name="Haridas S."/>
            <person name="Kuo A."/>
            <person name="Mondo S."/>
            <person name="Pangilinan J."/>
            <person name="Riley R."/>
            <person name="Labutti K."/>
            <person name="Andreopoulos B."/>
            <person name="Lipzen A."/>
            <person name="Chen C."/>
            <person name="Yanf M."/>
            <person name="Daum C."/>
            <person name="Ng V."/>
            <person name="Clum A."/>
            <person name="Ohm R."/>
            <person name="Martin F."/>
            <person name="Silar P."/>
            <person name="Natvig D."/>
            <person name="Lalanne C."/>
            <person name="Gautier V."/>
            <person name="Ament-Velasquez S.L."/>
            <person name="Kruys A."/>
            <person name="Hutchinson M.I."/>
            <person name="Powell A.J."/>
            <person name="Barry K."/>
            <person name="Miller A.N."/>
            <person name="Grigoriev I.V."/>
            <person name="Debuchy R."/>
            <person name="Gladieux P."/>
            <person name="Thoren M.H."/>
            <person name="Johannesson H."/>
        </authorList>
    </citation>
    <scope>NUCLEOTIDE SEQUENCE</scope>
    <source>
        <strain evidence="11">PSN293</strain>
    </source>
</reference>
<organism evidence="11 12">
    <name type="scientific">Rhypophila decipiens</name>
    <dbReference type="NCBI Taxonomy" id="261697"/>
    <lineage>
        <taxon>Eukaryota</taxon>
        <taxon>Fungi</taxon>
        <taxon>Dikarya</taxon>
        <taxon>Ascomycota</taxon>
        <taxon>Pezizomycotina</taxon>
        <taxon>Sordariomycetes</taxon>
        <taxon>Sordariomycetidae</taxon>
        <taxon>Sordariales</taxon>
        <taxon>Naviculisporaceae</taxon>
        <taxon>Rhypophila</taxon>
    </lineage>
</organism>
<dbReference type="InterPro" id="IPR044202">
    <property type="entry name" value="LETM1/MDM38-like"/>
</dbReference>
<dbReference type="AlphaFoldDB" id="A0AAN6YGU9"/>
<evidence type="ECO:0000256" key="4">
    <source>
        <dbReference type="ARBA" id="ARBA00022989"/>
    </source>
</evidence>
<dbReference type="Proteomes" id="UP001301769">
    <property type="component" value="Unassembled WGS sequence"/>
</dbReference>
<evidence type="ECO:0000256" key="8">
    <source>
        <dbReference type="SAM" id="MobiDB-lite"/>
    </source>
</evidence>
<dbReference type="PROSITE" id="PS51758">
    <property type="entry name" value="LETM1_RBD"/>
    <property type="match status" value="1"/>
</dbReference>
<keyword evidence="5 7" id="KW-0496">Mitochondrion</keyword>
<accession>A0AAN6YGU9</accession>
<keyword evidence="12" id="KW-1185">Reference proteome</keyword>
<feature type="domain" description="Letm1 RBD" evidence="10">
    <location>
        <begin position="173"/>
        <end position="363"/>
    </location>
</feature>
<evidence type="ECO:0000256" key="3">
    <source>
        <dbReference type="ARBA" id="ARBA00022792"/>
    </source>
</evidence>
<evidence type="ECO:0000256" key="7">
    <source>
        <dbReference type="PROSITE-ProRule" id="PRU01094"/>
    </source>
</evidence>
<dbReference type="InterPro" id="IPR033122">
    <property type="entry name" value="LETM1-like_RBD"/>
</dbReference>
<feature type="compositionally biased region" description="Polar residues" evidence="8">
    <location>
        <begin position="78"/>
        <end position="92"/>
    </location>
</feature>
<protein>
    <recommendedName>
        <fullName evidence="10">Letm1 RBD domain-containing protein</fullName>
    </recommendedName>
</protein>
<dbReference type="GO" id="GO:0030003">
    <property type="term" value="P:intracellular monoatomic cation homeostasis"/>
    <property type="evidence" value="ECO:0007669"/>
    <property type="project" value="TreeGrafter"/>
</dbReference>